<proteinExistence type="inferred from homology"/>
<sequence>MTELNGRVAIITGASSGIGAATAKALEKQGVKVVLAGRSHDKLNTLAKDMNEDNIHIVPTDVTNQVEVDALVTKAIDVFGHVDIFVNCAGVMRSSKITDYQVESWDSMVDTNIKGLLYSLNSILPKFEAQGSGHVVNLASISANEVSKESALYSATKSAVLMIFNGLEKELAKTGIKTTSILPGMVDTPMTERSDFGGRKKLDPENIADAIVYALTQPAHVNVNEVTVRPV</sequence>
<evidence type="ECO:0000313" key="4">
    <source>
        <dbReference type="EMBL" id="PPJ73085.1"/>
    </source>
</evidence>
<organism evidence="4 5">
    <name type="scientific">Staphylococcus haemolyticus</name>
    <dbReference type="NCBI Taxonomy" id="1283"/>
    <lineage>
        <taxon>Bacteria</taxon>
        <taxon>Bacillati</taxon>
        <taxon>Bacillota</taxon>
        <taxon>Bacilli</taxon>
        <taxon>Bacillales</taxon>
        <taxon>Staphylococcaceae</taxon>
        <taxon>Staphylococcus</taxon>
    </lineage>
</organism>
<dbReference type="Pfam" id="PF00106">
    <property type="entry name" value="adh_short"/>
    <property type="match status" value="1"/>
</dbReference>
<dbReference type="PRINTS" id="PR00080">
    <property type="entry name" value="SDRFAMILY"/>
</dbReference>
<dbReference type="FunFam" id="3.40.50.720:FF:000047">
    <property type="entry name" value="NADP-dependent L-serine/L-allo-threonine dehydrogenase"/>
    <property type="match status" value="1"/>
</dbReference>
<dbReference type="RefSeq" id="WP_016930778.1">
    <property type="nucleotide sequence ID" value="NZ_CABMHO010000004.1"/>
</dbReference>
<gene>
    <name evidence="4" type="ORF">CV019_09805</name>
</gene>
<dbReference type="EMBL" id="PGWX01000357">
    <property type="protein sequence ID" value="PPJ73085.1"/>
    <property type="molecule type" value="Genomic_DNA"/>
</dbReference>
<dbReference type="Gene3D" id="3.40.50.720">
    <property type="entry name" value="NAD(P)-binding Rossmann-like Domain"/>
    <property type="match status" value="1"/>
</dbReference>
<evidence type="ECO:0000256" key="3">
    <source>
        <dbReference type="RuleBase" id="RU000363"/>
    </source>
</evidence>
<comment type="caution">
    <text evidence="4">The sequence shown here is derived from an EMBL/GenBank/DDBJ whole genome shotgun (WGS) entry which is preliminary data.</text>
</comment>
<dbReference type="PRINTS" id="PR00081">
    <property type="entry name" value="GDHRDH"/>
</dbReference>
<dbReference type="AlphaFoldDB" id="A0A2A1KB07"/>
<dbReference type="InterPro" id="IPR036291">
    <property type="entry name" value="NAD(P)-bd_dom_sf"/>
</dbReference>
<evidence type="ECO:0000256" key="1">
    <source>
        <dbReference type="ARBA" id="ARBA00006484"/>
    </source>
</evidence>
<dbReference type="SUPFAM" id="SSF51735">
    <property type="entry name" value="NAD(P)-binding Rossmann-fold domains"/>
    <property type="match status" value="1"/>
</dbReference>
<dbReference type="STRING" id="1283.ShL2_00483"/>
<evidence type="ECO:0000256" key="2">
    <source>
        <dbReference type="ARBA" id="ARBA00023002"/>
    </source>
</evidence>
<name>A0A2A1KB07_STAHA</name>
<reference evidence="4 5" key="1">
    <citation type="submission" date="2017-11" db="EMBL/GenBank/DDBJ databases">
        <authorList>
            <person name="Founou R.C."/>
            <person name="Founou L."/>
            <person name="Allam M."/>
            <person name="Ismail A."/>
            <person name="Essack S.Y."/>
        </authorList>
    </citation>
    <scope>NUCLEOTIDE SEQUENCE [LARGE SCALE GENOMIC DNA]</scope>
    <source>
        <strain evidence="4 5">G811N2B1</strain>
    </source>
</reference>
<keyword evidence="2" id="KW-0560">Oxidoreductase</keyword>
<dbReference type="GO" id="GO:0016616">
    <property type="term" value="F:oxidoreductase activity, acting on the CH-OH group of donors, NAD or NADP as acceptor"/>
    <property type="evidence" value="ECO:0007669"/>
    <property type="project" value="UniProtKB-ARBA"/>
</dbReference>
<comment type="similarity">
    <text evidence="1 3">Belongs to the short-chain dehydrogenases/reductases (SDR) family.</text>
</comment>
<dbReference type="Proteomes" id="UP000238153">
    <property type="component" value="Unassembled WGS sequence"/>
</dbReference>
<evidence type="ECO:0000313" key="5">
    <source>
        <dbReference type="Proteomes" id="UP000238153"/>
    </source>
</evidence>
<dbReference type="PANTHER" id="PTHR43115:SF4">
    <property type="entry name" value="DEHYDROGENASE_REDUCTASE SDR FAMILY MEMBER 11"/>
    <property type="match status" value="1"/>
</dbReference>
<protein>
    <submittedName>
        <fullName evidence="4">NAD(P)-dependent oxidoreductase</fullName>
    </submittedName>
</protein>
<accession>A0A2A1KB07</accession>
<dbReference type="PANTHER" id="PTHR43115">
    <property type="entry name" value="DEHYDROGENASE/REDUCTASE SDR FAMILY MEMBER 11"/>
    <property type="match status" value="1"/>
</dbReference>
<dbReference type="InterPro" id="IPR002347">
    <property type="entry name" value="SDR_fam"/>
</dbReference>